<dbReference type="Proteomes" id="UP000076878">
    <property type="component" value="Unassembled WGS sequence"/>
</dbReference>
<feature type="transmembrane region" description="Helical" evidence="1">
    <location>
        <begin position="187"/>
        <end position="208"/>
    </location>
</feature>
<dbReference type="AlphaFoldDB" id="A0A143YS62"/>
<dbReference type="EMBL" id="FNYT01000016">
    <property type="protein sequence ID" value="SEJ52833.1"/>
    <property type="molecule type" value="Genomic_DNA"/>
</dbReference>
<dbReference type="RefSeq" id="WP_068622833.1">
    <property type="nucleotide sequence ID" value="NZ_FJNB01000009.1"/>
</dbReference>
<reference evidence="2 4" key="1">
    <citation type="submission" date="2016-02" db="EMBL/GenBank/DDBJ databases">
        <authorList>
            <person name="Wen L."/>
            <person name="He K."/>
            <person name="Yang H."/>
        </authorList>
    </citation>
    <scope>NUCLEOTIDE SEQUENCE [LARGE SCALE GENOMIC DNA]</scope>
    <source>
        <strain evidence="2">Trichococcus_R210</strain>
    </source>
</reference>
<evidence type="ECO:0000313" key="2">
    <source>
        <dbReference type="EMBL" id="CZQ96819.1"/>
    </source>
</evidence>
<proteinExistence type="predicted"/>
<evidence type="ECO:0008006" key="6">
    <source>
        <dbReference type="Google" id="ProtNLM"/>
    </source>
</evidence>
<accession>A0A143YS62</accession>
<evidence type="ECO:0000313" key="4">
    <source>
        <dbReference type="Proteomes" id="UP000076878"/>
    </source>
</evidence>
<gene>
    <name evidence="3" type="ORF">SAMN05216375_11637</name>
    <name evidence="2" type="ORF">TR210_1421</name>
</gene>
<evidence type="ECO:0000313" key="3">
    <source>
        <dbReference type="EMBL" id="SEJ52833.1"/>
    </source>
</evidence>
<feature type="transmembrane region" description="Helical" evidence="1">
    <location>
        <begin position="119"/>
        <end position="146"/>
    </location>
</feature>
<evidence type="ECO:0000313" key="5">
    <source>
        <dbReference type="Proteomes" id="UP000199280"/>
    </source>
</evidence>
<dbReference type="EMBL" id="FJNB01000009">
    <property type="protein sequence ID" value="CZQ96819.1"/>
    <property type="molecule type" value="Genomic_DNA"/>
</dbReference>
<feature type="transmembrane region" description="Helical" evidence="1">
    <location>
        <begin position="215"/>
        <end position="235"/>
    </location>
</feature>
<dbReference type="STRING" id="640938.TR210_1421"/>
<keyword evidence="1" id="KW-1133">Transmembrane helix</keyword>
<dbReference type="Proteomes" id="UP000199280">
    <property type="component" value="Unassembled WGS sequence"/>
</dbReference>
<evidence type="ECO:0000256" key="1">
    <source>
        <dbReference type="SAM" id="Phobius"/>
    </source>
</evidence>
<protein>
    <recommendedName>
        <fullName evidence="6">Abc transporter permease protein</fullName>
    </recommendedName>
</protein>
<organism evidence="2 4">
    <name type="scientific">Trichococcus ilyis</name>
    <dbReference type="NCBI Taxonomy" id="640938"/>
    <lineage>
        <taxon>Bacteria</taxon>
        <taxon>Bacillati</taxon>
        <taxon>Bacillota</taxon>
        <taxon>Bacilli</taxon>
        <taxon>Lactobacillales</taxon>
        <taxon>Carnobacteriaceae</taxon>
        <taxon>Trichococcus</taxon>
    </lineage>
</organism>
<keyword evidence="1" id="KW-0812">Transmembrane</keyword>
<sequence>MKKFMELWAFEWNRAKRFYGFLIILVAGLQAYAVFHEYRFWKGGYERMLRAGSENTLEGYLNNNGYISFDAVTNNSFFGFSIVTAIFCLLFYAVAIWYQDWTGKDRFSFRLLSLPGSRFSVYAAKFATIWLMITGLQALQIGLLFVEELIFSGLMPAGVYMDLPLQSVIPTSSPLSLALPGSFSSYLFYYSAGYAALTLGYTFILMHLSVRWRGVILAGVVASVLLVSALLFLRTGVSSFLYAEEKYWAAISIHTILFIAGTRINDHLLKNRISV</sequence>
<feature type="transmembrane region" description="Helical" evidence="1">
    <location>
        <begin position="247"/>
        <end position="264"/>
    </location>
</feature>
<dbReference type="OrthoDB" id="1751619at2"/>
<keyword evidence="5" id="KW-1185">Reference proteome</keyword>
<feature type="transmembrane region" description="Helical" evidence="1">
    <location>
        <begin position="77"/>
        <end position="98"/>
    </location>
</feature>
<keyword evidence="1" id="KW-0472">Membrane</keyword>
<reference evidence="3 5" key="2">
    <citation type="submission" date="2016-10" db="EMBL/GenBank/DDBJ databases">
        <authorList>
            <person name="Varghese N."/>
            <person name="Submissions S."/>
        </authorList>
    </citation>
    <scope>NUCLEOTIDE SEQUENCE [LARGE SCALE GENOMIC DNA]</scope>
    <source>
        <strain evidence="3 5">DSM 22150</strain>
    </source>
</reference>
<name>A0A143YS62_9LACT</name>